<keyword evidence="1" id="KW-0413">Isomerase</keyword>
<dbReference type="PANTHER" id="PTHR42943">
    <property type="entry name" value="GLUTATHIONE S-TRANSFERASE KAPPA"/>
    <property type="match status" value="1"/>
</dbReference>
<dbReference type="GO" id="GO:0006749">
    <property type="term" value="P:glutathione metabolic process"/>
    <property type="evidence" value="ECO:0007669"/>
    <property type="project" value="TreeGrafter"/>
</dbReference>
<feature type="domain" description="DSBA-like thioredoxin" evidence="3">
    <location>
        <begin position="4"/>
        <end position="208"/>
    </location>
</feature>
<gene>
    <name evidence="4" type="ORF">AZ34_03270</name>
</gene>
<protein>
    <recommendedName>
        <fullName evidence="1">2-hydroxychromene-2-carboxylate isomerase</fullName>
        <ecNumber evidence="1">5.99.1.4</ecNumber>
    </recommendedName>
</protein>
<comment type="similarity">
    <text evidence="1">Belongs to the GST superfamily. NadH family.</text>
</comment>
<dbReference type="EC" id="5.99.1.4" evidence="1"/>
<dbReference type="InterPro" id="IPR001853">
    <property type="entry name" value="DSBA-like_thioredoxin_dom"/>
</dbReference>
<dbReference type="InterPro" id="IPR051924">
    <property type="entry name" value="GST_Kappa/NadH"/>
</dbReference>
<dbReference type="PIRSF" id="PIRSF006386">
    <property type="entry name" value="HCCAis_GSTk"/>
    <property type="match status" value="1"/>
</dbReference>
<dbReference type="InterPro" id="IPR044087">
    <property type="entry name" value="NahD-like"/>
</dbReference>
<dbReference type="CDD" id="cd03022">
    <property type="entry name" value="DsbA_HCCA_Iso"/>
    <property type="match status" value="1"/>
</dbReference>
<dbReference type="PANTHER" id="PTHR42943:SF2">
    <property type="entry name" value="GLUTATHIONE S-TRANSFERASE KAPPA 1"/>
    <property type="match status" value="1"/>
</dbReference>
<accession>A0A016XED9</accession>
<dbReference type="STRING" id="1458275.AZ34_03270"/>
<evidence type="ECO:0000259" key="3">
    <source>
        <dbReference type="Pfam" id="PF01323"/>
    </source>
</evidence>
<evidence type="ECO:0000256" key="2">
    <source>
        <dbReference type="PIRSR" id="PIRSR006386-1"/>
    </source>
</evidence>
<sequence length="240" mass="26400">MKHIIFYLDFISPYAWLAFAQLPRALEGLSYSVSYRPMLLGALIKHHESKAPAEIPAKRAWTYRHVRWLGHELGVPLIMPAEHPFNPLPLLRLSVACGLSGGASAAGGDPNRYVCETLFHHVWRDGLDANDPQRLVTLREHLLGPHAAQGGPVHAPEDEVVKNRLRANTDEAVAAGAFGAPSFVVQGDGGGHGRLFWGLDSLPMLRRCLEGDAWFEQEDSAPTLMPSSVLARVQPVQQQQ</sequence>
<dbReference type="SUPFAM" id="SSF52833">
    <property type="entry name" value="Thioredoxin-like"/>
    <property type="match status" value="1"/>
</dbReference>
<dbReference type="GO" id="GO:0004364">
    <property type="term" value="F:glutathione transferase activity"/>
    <property type="evidence" value="ECO:0007669"/>
    <property type="project" value="TreeGrafter"/>
</dbReference>
<dbReference type="OrthoDB" id="8560325at2"/>
<dbReference type="AlphaFoldDB" id="A0A016XED9"/>
<dbReference type="GO" id="GO:1901170">
    <property type="term" value="P:naphthalene catabolic process"/>
    <property type="evidence" value="ECO:0007669"/>
    <property type="project" value="InterPro"/>
</dbReference>
<dbReference type="EMBL" id="JEMG01000001">
    <property type="protein sequence ID" value="EYC50191.1"/>
    <property type="molecule type" value="Genomic_DNA"/>
</dbReference>
<dbReference type="GO" id="GO:0004602">
    <property type="term" value="F:glutathione peroxidase activity"/>
    <property type="evidence" value="ECO:0007669"/>
    <property type="project" value="TreeGrafter"/>
</dbReference>
<dbReference type="GO" id="GO:0018845">
    <property type="term" value="F:2-hydroxychromene-2-carboxylate isomerase activity"/>
    <property type="evidence" value="ECO:0007669"/>
    <property type="project" value="UniProtKB-UniRule"/>
</dbReference>
<dbReference type="InterPro" id="IPR036249">
    <property type="entry name" value="Thioredoxin-like_sf"/>
</dbReference>
<reference evidence="4 5" key="1">
    <citation type="submission" date="2014-02" db="EMBL/GenBank/DDBJ databases">
        <title>Draft Genome of Hylemonella gracilis isolated from the Niagara River.</title>
        <authorList>
            <person name="Pawlowski D.R."/>
            <person name="Koudelka G.B."/>
        </authorList>
    </citation>
    <scope>NUCLEOTIDE SEQUENCE [LARGE SCALE GENOMIC DNA]</scope>
    <source>
        <strain evidence="4 5">Niagara R</strain>
    </source>
</reference>
<name>A0A016XED9_9BURK</name>
<feature type="active site" description="Nucleophile" evidence="2">
    <location>
        <position position="12"/>
    </location>
</feature>
<evidence type="ECO:0000313" key="5">
    <source>
        <dbReference type="Proteomes" id="UP000023268"/>
    </source>
</evidence>
<organism evidence="4 5">
    <name type="scientific">Hylemonella gracilis str. Niagara R</name>
    <dbReference type="NCBI Taxonomy" id="1458275"/>
    <lineage>
        <taxon>Bacteria</taxon>
        <taxon>Pseudomonadati</taxon>
        <taxon>Pseudomonadota</taxon>
        <taxon>Betaproteobacteria</taxon>
        <taxon>Burkholderiales</taxon>
        <taxon>Comamonadaceae</taxon>
        <taxon>Hylemonella</taxon>
    </lineage>
</organism>
<comment type="caution">
    <text evidence="4">The sequence shown here is derived from an EMBL/GenBank/DDBJ whole genome shotgun (WGS) entry which is preliminary data.</text>
</comment>
<evidence type="ECO:0000256" key="1">
    <source>
        <dbReference type="PIRNR" id="PIRNR006386"/>
    </source>
</evidence>
<dbReference type="RefSeq" id="WP_035604725.1">
    <property type="nucleotide sequence ID" value="NZ_JEMG01000001.1"/>
</dbReference>
<dbReference type="InterPro" id="IPR014440">
    <property type="entry name" value="HCCAis_GSTk"/>
</dbReference>
<dbReference type="Proteomes" id="UP000023268">
    <property type="component" value="Unassembled WGS sequence"/>
</dbReference>
<dbReference type="Pfam" id="PF01323">
    <property type="entry name" value="DSBA"/>
    <property type="match status" value="1"/>
</dbReference>
<proteinExistence type="inferred from homology"/>
<dbReference type="eggNOG" id="COG3917">
    <property type="taxonomic scope" value="Bacteria"/>
</dbReference>
<evidence type="ECO:0000313" key="4">
    <source>
        <dbReference type="EMBL" id="EYC50191.1"/>
    </source>
</evidence>
<dbReference type="Gene3D" id="3.40.30.10">
    <property type="entry name" value="Glutaredoxin"/>
    <property type="match status" value="1"/>
</dbReference>
<comment type="catalytic activity">
    <reaction evidence="1">
        <text>2-hydroxychromene-2-carboxylate = (3E)-4-(2-hydroxyphenyl)-2-oxobut-3-enoate</text>
        <dbReference type="Rhea" id="RHEA:27401"/>
        <dbReference type="ChEBI" id="CHEBI:59350"/>
        <dbReference type="ChEBI" id="CHEBI:59353"/>
        <dbReference type="EC" id="5.99.1.4"/>
    </reaction>
</comment>